<name>A0A7K1SXD4_9SPHI</name>
<evidence type="ECO:0000313" key="3">
    <source>
        <dbReference type="Proteomes" id="UP000462014"/>
    </source>
</evidence>
<dbReference type="GO" id="GO:0009279">
    <property type="term" value="C:cell outer membrane"/>
    <property type="evidence" value="ECO:0007669"/>
    <property type="project" value="TreeGrafter"/>
</dbReference>
<protein>
    <submittedName>
        <fullName evidence="2">LPS-assembly protein LptD</fullName>
    </submittedName>
</protein>
<dbReference type="InterPro" id="IPR045659">
    <property type="entry name" value="LptD_2"/>
</dbReference>
<proteinExistence type="predicted"/>
<keyword evidence="3" id="KW-1185">Reference proteome</keyword>
<dbReference type="AlphaFoldDB" id="A0A7K1SXD4"/>
<evidence type="ECO:0000259" key="1">
    <source>
        <dbReference type="Pfam" id="PF19838"/>
    </source>
</evidence>
<dbReference type="Pfam" id="PF19838">
    <property type="entry name" value="LptD_2"/>
    <property type="match status" value="1"/>
</dbReference>
<dbReference type="PANTHER" id="PTHR30189">
    <property type="entry name" value="LPS-ASSEMBLY PROTEIN"/>
    <property type="match status" value="1"/>
</dbReference>
<gene>
    <name evidence="2" type="ORF">GO621_10605</name>
</gene>
<dbReference type="InterPro" id="IPR050218">
    <property type="entry name" value="LptD"/>
</dbReference>
<reference evidence="2 3" key="1">
    <citation type="submission" date="2019-12" db="EMBL/GenBank/DDBJ databases">
        <title>Mucilaginibacter sp. HMF7410 genome sequencing and assembly.</title>
        <authorList>
            <person name="Kang H."/>
            <person name="Cha I."/>
            <person name="Kim H."/>
            <person name="Joh K."/>
        </authorList>
    </citation>
    <scope>NUCLEOTIDE SEQUENCE [LARGE SCALE GENOMIC DNA]</scope>
    <source>
        <strain evidence="2 3">HMF7410</strain>
    </source>
</reference>
<dbReference type="PANTHER" id="PTHR30189:SF1">
    <property type="entry name" value="LPS-ASSEMBLY PROTEIN LPTD"/>
    <property type="match status" value="1"/>
</dbReference>
<sequence>MRFIKLLFPLLLVTICFFSAFSFSVTRIAKKYKLLINDTIIHLDSSRRQDRVLLQHDTTVRAIGKVKGKTTAKKTGVKTASKADTTSKSKNGLGSTVKYAAEDSIITDHKNNIVYLYGRARITYEDAALDADYIKLDQKNHLAYAKGIVNPKTKRYAGRPILKQKNESPVTADSLVFDYTTKKAKIYQAYSEQEGNYISGGQAKKLNETEIAYRNILFSTCDLPYPDTHFGIVITKGIAEKNQIISGPAYLEIEGVPLPIAIPFGFFPKPDKRTSGIILPTFGEDATLGFNLRNFGYYMGFGDKFDLTNYGSIYSKGSFELSSDARYFDRYKYSGNLVLSYGYHKYGLATDPAAKDFNIRWSHTQNPNANPGTTFSASVNAGTSTYYTNNASTVNYNLTALTQNNLRSSIAYSKTWAGTPFNFTASANHSQELSSKTITLDLPSFTFNMASINPFDSKNRVGEQKWYQRINVQYTLTGDNRVTAIPESQFLTKTIFKRFQNGFQQNIPVSLSLNVLKYFQFSSSVNYSEVDYLQTIRQRYTRGNTSGVDSLVTDTVPGFRRAGTYNLSTGLSTKLYGTVNFKGGRLKAIRHTMTPSLSFQYRPDYNNNSYGYYQNVVSNPAIPYPYSLTRYSIFANSLYQGPSGGRSAGLALSVDNTIEAKVRAKSTDTTNTDRKVPILQGLSFSTFYNFVADSMKLSPISVSGRTALFNQKLGINFSGIFDPYTTIIKDSISNGQIVKYARRINQYTLESGKLPRLTAFSLSTNFSLNSNTIKNQSQQHAQNTANTLQGMNQQQAGQLAMINRDPNAFVDFNIPWNVSFNYNFTYTNSGISTTVNNAVNINGDFNVTPKWKLQYTSGYDFRLNKISTTSLSIYRDLHCWDLAFQWIPFGYYKYYSVDLRVKASILQTLKLNKRKDYYNNY</sequence>
<accession>A0A7K1SXD4</accession>
<dbReference type="EMBL" id="WPIK01000008">
    <property type="protein sequence ID" value="MVN21986.1"/>
    <property type="molecule type" value="Genomic_DNA"/>
</dbReference>
<dbReference type="GO" id="GO:1990351">
    <property type="term" value="C:transporter complex"/>
    <property type="evidence" value="ECO:0007669"/>
    <property type="project" value="TreeGrafter"/>
</dbReference>
<evidence type="ECO:0000313" key="2">
    <source>
        <dbReference type="EMBL" id="MVN21986.1"/>
    </source>
</evidence>
<comment type="caution">
    <text evidence="2">The sequence shown here is derived from an EMBL/GenBank/DDBJ whole genome shotgun (WGS) entry which is preliminary data.</text>
</comment>
<dbReference type="Proteomes" id="UP000462014">
    <property type="component" value="Unassembled WGS sequence"/>
</dbReference>
<dbReference type="RefSeq" id="WP_157566812.1">
    <property type="nucleotide sequence ID" value="NZ_WPIK01000008.1"/>
</dbReference>
<feature type="domain" description="LPS-assembly protein LptD central" evidence="1">
    <location>
        <begin position="244"/>
        <end position="724"/>
    </location>
</feature>
<organism evidence="2 3">
    <name type="scientific">Mucilaginibacter arboris</name>
    <dbReference type="NCBI Taxonomy" id="2682090"/>
    <lineage>
        <taxon>Bacteria</taxon>
        <taxon>Pseudomonadati</taxon>
        <taxon>Bacteroidota</taxon>
        <taxon>Sphingobacteriia</taxon>
        <taxon>Sphingobacteriales</taxon>
        <taxon>Sphingobacteriaceae</taxon>
        <taxon>Mucilaginibacter</taxon>
    </lineage>
</organism>